<proteinExistence type="predicted"/>
<reference evidence="1" key="1">
    <citation type="journal article" date="2015" name="Nature">
        <title>Complex archaea that bridge the gap between prokaryotes and eukaryotes.</title>
        <authorList>
            <person name="Spang A."/>
            <person name="Saw J.H."/>
            <person name="Jorgensen S.L."/>
            <person name="Zaremba-Niedzwiedzka K."/>
            <person name="Martijn J."/>
            <person name="Lind A.E."/>
            <person name="van Eijk R."/>
            <person name="Schleper C."/>
            <person name="Guy L."/>
            <person name="Ettema T.J."/>
        </authorList>
    </citation>
    <scope>NUCLEOTIDE SEQUENCE</scope>
</reference>
<name>A0A0F9MBR6_9ZZZZ</name>
<organism evidence="1">
    <name type="scientific">marine sediment metagenome</name>
    <dbReference type="NCBI Taxonomy" id="412755"/>
    <lineage>
        <taxon>unclassified sequences</taxon>
        <taxon>metagenomes</taxon>
        <taxon>ecological metagenomes</taxon>
    </lineage>
</organism>
<accession>A0A0F9MBR6</accession>
<evidence type="ECO:0000313" key="1">
    <source>
        <dbReference type="EMBL" id="KKN03199.1"/>
    </source>
</evidence>
<dbReference type="AlphaFoldDB" id="A0A0F9MBR6"/>
<gene>
    <name evidence="1" type="ORF">LCGC14_1109930</name>
</gene>
<dbReference type="EMBL" id="LAZR01005058">
    <property type="protein sequence ID" value="KKN03199.1"/>
    <property type="molecule type" value="Genomic_DNA"/>
</dbReference>
<protein>
    <submittedName>
        <fullName evidence="1">Uncharacterized protein</fullName>
    </submittedName>
</protein>
<sequence>MKLTEISAPKYTLELTRRNACVLKTIMGRITGFGPGREFANELYKILNCHCEIKTDGSIRFSGSFVE</sequence>
<comment type="caution">
    <text evidence="1">The sequence shown here is derived from an EMBL/GenBank/DDBJ whole genome shotgun (WGS) entry which is preliminary data.</text>
</comment>